<reference evidence="2 3" key="1">
    <citation type="journal article" date="2014" name="Genome Biol. Evol.">
        <title>The secreted proteins of Achlya hypogyna and Thraustotheca clavata identify the ancestral oomycete secretome and reveal gene acquisitions by horizontal gene transfer.</title>
        <authorList>
            <person name="Misner I."/>
            <person name="Blouin N."/>
            <person name="Leonard G."/>
            <person name="Richards T.A."/>
            <person name="Lane C.E."/>
        </authorList>
    </citation>
    <scope>NUCLEOTIDE SEQUENCE [LARGE SCALE GENOMIC DNA]</scope>
    <source>
        <strain evidence="2 3">ATCC 34112</strain>
    </source>
</reference>
<keyword evidence="3" id="KW-1185">Reference proteome</keyword>
<organism evidence="2 3">
    <name type="scientific">Thraustotheca clavata</name>
    <dbReference type="NCBI Taxonomy" id="74557"/>
    <lineage>
        <taxon>Eukaryota</taxon>
        <taxon>Sar</taxon>
        <taxon>Stramenopiles</taxon>
        <taxon>Oomycota</taxon>
        <taxon>Saprolegniomycetes</taxon>
        <taxon>Saprolegniales</taxon>
        <taxon>Achlyaceae</taxon>
        <taxon>Thraustotheca</taxon>
    </lineage>
</organism>
<keyword evidence="1" id="KW-0472">Membrane</keyword>
<dbReference type="PANTHER" id="PTHR31252">
    <property type="entry name" value="DUF4419 DOMAIN-CONTAINING PROTEIN"/>
    <property type="match status" value="1"/>
</dbReference>
<evidence type="ECO:0000256" key="1">
    <source>
        <dbReference type="SAM" id="Phobius"/>
    </source>
</evidence>
<dbReference type="Pfam" id="PF14388">
    <property type="entry name" value="DUF4419"/>
    <property type="match status" value="1"/>
</dbReference>
<sequence>MVDQMNANLNGPKLFVWWILPSFSTTTLHDTIVGSIVMMSSMKKYFTYKFCILCGIPEITLLGTVKTGKTFELVERMMEWAELLGRVLDQFVLAVKGTEDIDFWQRICHNIGGGSEPSYIGGWISLFTVFNENGQWQGINLFKEYRGTEYEFPIVMTDDITPGYM</sequence>
<keyword evidence="1" id="KW-1133">Transmembrane helix</keyword>
<comment type="caution">
    <text evidence="2">The sequence shown here is derived from an EMBL/GenBank/DDBJ whole genome shotgun (WGS) entry which is preliminary data.</text>
</comment>
<name>A0A1V9YRR0_9STRA</name>
<evidence type="ECO:0000313" key="2">
    <source>
        <dbReference type="EMBL" id="OQR88479.1"/>
    </source>
</evidence>
<protein>
    <submittedName>
        <fullName evidence="2">Uncharacterized protein</fullName>
    </submittedName>
</protein>
<dbReference type="EMBL" id="JNBS01003193">
    <property type="protein sequence ID" value="OQR88479.1"/>
    <property type="molecule type" value="Genomic_DNA"/>
</dbReference>
<accession>A0A1V9YRR0</accession>
<evidence type="ECO:0000313" key="3">
    <source>
        <dbReference type="Proteomes" id="UP000243217"/>
    </source>
</evidence>
<dbReference type="AlphaFoldDB" id="A0A1V9YRR0"/>
<feature type="transmembrane region" description="Helical" evidence="1">
    <location>
        <begin position="15"/>
        <end position="39"/>
    </location>
</feature>
<proteinExistence type="predicted"/>
<gene>
    <name evidence="2" type="ORF">THRCLA_10298</name>
</gene>
<dbReference type="InterPro" id="IPR025533">
    <property type="entry name" value="DUF4419"/>
</dbReference>
<dbReference type="PANTHER" id="PTHR31252:SF11">
    <property type="entry name" value="DUF4419 DOMAIN-CONTAINING PROTEIN"/>
    <property type="match status" value="1"/>
</dbReference>
<dbReference type="OrthoDB" id="9978173at2759"/>
<keyword evidence="1" id="KW-0812">Transmembrane</keyword>
<dbReference type="Proteomes" id="UP000243217">
    <property type="component" value="Unassembled WGS sequence"/>
</dbReference>